<keyword evidence="3" id="KW-1185">Reference proteome</keyword>
<evidence type="ECO:0000313" key="2">
    <source>
        <dbReference type="EMBL" id="PRR78971.1"/>
    </source>
</evidence>
<feature type="transmembrane region" description="Helical" evidence="1">
    <location>
        <begin position="12"/>
        <end position="44"/>
    </location>
</feature>
<dbReference type="Proteomes" id="UP000239706">
    <property type="component" value="Unassembled WGS sequence"/>
</dbReference>
<proteinExistence type="predicted"/>
<dbReference type="AlphaFoldDB" id="A0A2T0B4Z4"/>
<protein>
    <submittedName>
        <fullName evidence="2">Uncharacterized protein</fullName>
    </submittedName>
</protein>
<keyword evidence="1" id="KW-1133">Transmembrane helix</keyword>
<keyword evidence="1" id="KW-0472">Membrane</keyword>
<evidence type="ECO:0000313" key="3">
    <source>
        <dbReference type="Proteomes" id="UP000239706"/>
    </source>
</evidence>
<reference evidence="2 3" key="1">
    <citation type="submission" date="2018-03" db="EMBL/GenBank/DDBJ databases">
        <title>Genome sequence of Clostridium liquoris DSM 100320.</title>
        <authorList>
            <person name="Poehlein A."/>
            <person name="Daniel R."/>
        </authorList>
    </citation>
    <scope>NUCLEOTIDE SEQUENCE [LARGE SCALE GENOMIC DNA]</scope>
    <source>
        <strain evidence="2 3">DSM 100320</strain>
    </source>
</reference>
<comment type="caution">
    <text evidence="2">The sequence shown here is derived from an EMBL/GenBank/DDBJ whole genome shotgun (WGS) entry which is preliminary data.</text>
</comment>
<evidence type="ECO:0000256" key="1">
    <source>
        <dbReference type="SAM" id="Phobius"/>
    </source>
</evidence>
<keyword evidence="1" id="KW-0812">Transmembrane</keyword>
<gene>
    <name evidence="2" type="ORF">CLLI_11910</name>
</gene>
<sequence>MGKMDKWKKKAGYVVGAIGAGILLTFIIPIWGWIIAVGAGLIYVGWYLIQHNK</sequence>
<dbReference type="RefSeq" id="WP_170063652.1">
    <property type="nucleotide sequence ID" value="NZ_PVXO01000033.1"/>
</dbReference>
<dbReference type="EMBL" id="PVXO01000033">
    <property type="protein sequence ID" value="PRR78971.1"/>
    <property type="molecule type" value="Genomic_DNA"/>
</dbReference>
<organism evidence="2 3">
    <name type="scientific">Clostridium liquoris</name>
    <dbReference type="NCBI Taxonomy" id="1289519"/>
    <lineage>
        <taxon>Bacteria</taxon>
        <taxon>Bacillati</taxon>
        <taxon>Bacillota</taxon>
        <taxon>Clostridia</taxon>
        <taxon>Eubacteriales</taxon>
        <taxon>Clostridiaceae</taxon>
        <taxon>Clostridium</taxon>
    </lineage>
</organism>
<accession>A0A2T0B4Z4</accession>
<name>A0A2T0B4Z4_9CLOT</name>